<dbReference type="Gene3D" id="3.30.70.270">
    <property type="match status" value="2"/>
</dbReference>
<protein>
    <submittedName>
        <fullName evidence="4">Retrovirus-related Pol polyprotein from transposon 17.6</fullName>
    </submittedName>
</protein>
<dbReference type="Pfam" id="PF00078">
    <property type="entry name" value="RVT_1"/>
    <property type="match status" value="1"/>
</dbReference>
<feature type="domain" description="Reverse transcriptase/retrotransposon-derived protein RNase H-like" evidence="3">
    <location>
        <begin position="251"/>
        <end position="347"/>
    </location>
</feature>
<keyword evidence="1" id="KW-0511">Multifunctional enzyme</keyword>
<dbReference type="InterPro" id="IPR000477">
    <property type="entry name" value="RT_dom"/>
</dbReference>
<feature type="non-terminal residue" evidence="4">
    <location>
        <position position="1"/>
    </location>
</feature>
<dbReference type="InterPro" id="IPR043502">
    <property type="entry name" value="DNA/RNA_pol_sf"/>
</dbReference>
<sequence length="369" mass="43142">MDECLAIVIREPKVDKELYLMRIETTKNDLINGNVRMYVNYMDLYGASPKNNFPLLDINMLVDNTTQHAFYSFIDDFSRYNQIRMAPEDKEKTTFITTWGTFYYRVMPFGLKNVGATYQKAMVALFHDMKHKEIEVYVDDMIEKSKTPDQHVEDLRKLFERLHKYKLELNLAKCTFGIKAGKLLGFIVNERGIEVDLDKVKAIQEMLSLRTKSEVHGFLGRINFIAQFIFQLTATCIPIFKLLRKNQKMDWNSNCPEAFEKVKQYLEKPLIVVLPVPGKPLILYLIVLEESMGCVLGQQDATRKKEQAIYYLSKKFIDCEKRYLALGRICYALVWAAKRLRLYMLAHTTWLISKTDPIKYIFEKPTLIG</sequence>
<dbReference type="OrthoDB" id="6431413at2759"/>
<dbReference type="GO" id="GO:0003824">
    <property type="term" value="F:catalytic activity"/>
    <property type="evidence" value="ECO:0007669"/>
    <property type="project" value="UniProtKB-KW"/>
</dbReference>
<dbReference type="EMBL" id="QJKJ01000625">
    <property type="protein sequence ID" value="RDY11538.1"/>
    <property type="molecule type" value="Genomic_DNA"/>
</dbReference>
<evidence type="ECO:0000313" key="5">
    <source>
        <dbReference type="Proteomes" id="UP000257109"/>
    </source>
</evidence>
<dbReference type="InterPro" id="IPR050951">
    <property type="entry name" value="Retrovirus_Pol_polyprotein"/>
</dbReference>
<dbReference type="PANTHER" id="PTHR37984:SF5">
    <property type="entry name" value="PROTEIN NYNRIN-LIKE"/>
    <property type="match status" value="1"/>
</dbReference>
<name>A0A371I932_MUCPR</name>
<evidence type="ECO:0000313" key="4">
    <source>
        <dbReference type="EMBL" id="RDY11538.1"/>
    </source>
</evidence>
<dbReference type="SUPFAM" id="SSF56672">
    <property type="entry name" value="DNA/RNA polymerases"/>
    <property type="match status" value="1"/>
</dbReference>
<evidence type="ECO:0000259" key="2">
    <source>
        <dbReference type="Pfam" id="PF00078"/>
    </source>
</evidence>
<dbReference type="Pfam" id="PF17919">
    <property type="entry name" value="RT_RNaseH_2"/>
    <property type="match status" value="1"/>
</dbReference>
<dbReference type="InterPro" id="IPR041577">
    <property type="entry name" value="RT_RNaseH_2"/>
</dbReference>
<dbReference type="PANTHER" id="PTHR37984">
    <property type="entry name" value="PROTEIN CBG26694"/>
    <property type="match status" value="1"/>
</dbReference>
<proteinExistence type="predicted"/>
<feature type="domain" description="Reverse transcriptase" evidence="2">
    <location>
        <begin position="60"/>
        <end position="187"/>
    </location>
</feature>
<keyword evidence="5" id="KW-1185">Reference proteome</keyword>
<organism evidence="4 5">
    <name type="scientific">Mucuna pruriens</name>
    <name type="common">Velvet bean</name>
    <name type="synonym">Dolichos pruriens</name>
    <dbReference type="NCBI Taxonomy" id="157652"/>
    <lineage>
        <taxon>Eukaryota</taxon>
        <taxon>Viridiplantae</taxon>
        <taxon>Streptophyta</taxon>
        <taxon>Embryophyta</taxon>
        <taxon>Tracheophyta</taxon>
        <taxon>Spermatophyta</taxon>
        <taxon>Magnoliopsida</taxon>
        <taxon>eudicotyledons</taxon>
        <taxon>Gunneridae</taxon>
        <taxon>Pentapetalae</taxon>
        <taxon>rosids</taxon>
        <taxon>fabids</taxon>
        <taxon>Fabales</taxon>
        <taxon>Fabaceae</taxon>
        <taxon>Papilionoideae</taxon>
        <taxon>50 kb inversion clade</taxon>
        <taxon>NPAAA clade</taxon>
        <taxon>indigoferoid/millettioid clade</taxon>
        <taxon>Phaseoleae</taxon>
        <taxon>Mucuna</taxon>
    </lineage>
</organism>
<evidence type="ECO:0000256" key="1">
    <source>
        <dbReference type="ARBA" id="ARBA00023268"/>
    </source>
</evidence>
<dbReference type="AlphaFoldDB" id="A0A371I932"/>
<evidence type="ECO:0000259" key="3">
    <source>
        <dbReference type="Pfam" id="PF17919"/>
    </source>
</evidence>
<reference evidence="4" key="1">
    <citation type="submission" date="2018-05" db="EMBL/GenBank/DDBJ databases">
        <title>Draft genome of Mucuna pruriens seed.</title>
        <authorList>
            <person name="Nnadi N.E."/>
            <person name="Vos R."/>
            <person name="Hasami M.H."/>
            <person name="Devisetty U.K."/>
            <person name="Aguiy J.C."/>
        </authorList>
    </citation>
    <scope>NUCLEOTIDE SEQUENCE [LARGE SCALE GENOMIC DNA]</scope>
    <source>
        <strain evidence="4">JCA_2017</strain>
    </source>
</reference>
<dbReference type="InterPro" id="IPR043128">
    <property type="entry name" value="Rev_trsase/Diguanyl_cyclase"/>
</dbReference>
<dbReference type="Proteomes" id="UP000257109">
    <property type="component" value="Unassembled WGS sequence"/>
</dbReference>
<gene>
    <name evidence="4" type="primary">pol</name>
    <name evidence="4" type="ORF">CR513_03781</name>
</gene>
<dbReference type="CDD" id="cd01647">
    <property type="entry name" value="RT_LTR"/>
    <property type="match status" value="1"/>
</dbReference>
<dbReference type="Gene3D" id="3.10.10.10">
    <property type="entry name" value="HIV Type 1 Reverse Transcriptase, subunit A, domain 1"/>
    <property type="match status" value="1"/>
</dbReference>
<accession>A0A371I932</accession>
<comment type="caution">
    <text evidence="4">The sequence shown here is derived from an EMBL/GenBank/DDBJ whole genome shotgun (WGS) entry which is preliminary data.</text>
</comment>